<feature type="compositionally biased region" description="Polar residues" evidence="1">
    <location>
        <begin position="16"/>
        <end position="32"/>
    </location>
</feature>
<dbReference type="Proteomes" id="UP001498476">
    <property type="component" value="Unassembled WGS sequence"/>
</dbReference>
<reference evidence="2 3" key="1">
    <citation type="journal article" date="2025" name="Microbiol. Resour. Announc.">
        <title>Draft genome sequences for Neonectria magnoliae and Neonectria punicea, canker pathogens of Liriodendron tulipifera and Acer saccharum in West Virginia.</title>
        <authorList>
            <person name="Petronek H.M."/>
            <person name="Kasson M.T."/>
            <person name="Metheny A.M."/>
            <person name="Stauder C.M."/>
            <person name="Lovett B."/>
            <person name="Lynch S.C."/>
            <person name="Garnas J.R."/>
            <person name="Kasson L.R."/>
            <person name="Stajich J.E."/>
        </authorList>
    </citation>
    <scope>NUCLEOTIDE SEQUENCE [LARGE SCALE GENOMIC DNA]</scope>
    <source>
        <strain evidence="2 3">NRRL 64653</strain>
    </source>
</reference>
<feature type="region of interest" description="Disordered" evidence="1">
    <location>
        <begin position="1"/>
        <end position="60"/>
    </location>
</feature>
<evidence type="ECO:0000256" key="1">
    <source>
        <dbReference type="SAM" id="MobiDB-lite"/>
    </source>
</evidence>
<name>A0ABR1HSL9_9HYPO</name>
<organism evidence="2 3">
    <name type="scientific">Neonectria punicea</name>
    <dbReference type="NCBI Taxonomy" id="979145"/>
    <lineage>
        <taxon>Eukaryota</taxon>
        <taxon>Fungi</taxon>
        <taxon>Dikarya</taxon>
        <taxon>Ascomycota</taxon>
        <taxon>Pezizomycotina</taxon>
        <taxon>Sordariomycetes</taxon>
        <taxon>Hypocreomycetidae</taxon>
        <taxon>Hypocreales</taxon>
        <taxon>Nectriaceae</taxon>
        <taxon>Neonectria</taxon>
    </lineage>
</organism>
<keyword evidence="3" id="KW-1185">Reference proteome</keyword>
<dbReference type="SUPFAM" id="SSF88697">
    <property type="entry name" value="PUA domain-like"/>
    <property type="match status" value="1"/>
</dbReference>
<dbReference type="EMBL" id="JAZAVJ010000006">
    <property type="protein sequence ID" value="KAK7424026.1"/>
    <property type="molecule type" value="Genomic_DNA"/>
</dbReference>
<proteinExistence type="predicted"/>
<gene>
    <name evidence="2" type="ORF">QQX98_000636</name>
</gene>
<dbReference type="InterPro" id="IPR015947">
    <property type="entry name" value="PUA-like_sf"/>
</dbReference>
<comment type="caution">
    <text evidence="2">The sequence shown here is derived from an EMBL/GenBank/DDBJ whole genome shotgun (WGS) entry which is preliminary data.</text>
</comment>
<sequence>MAKTRGSRAESKRSRNQTIISKTAFKQDTATQPPTPSKAKSNGKKEQKSKSKSATSSSIASERVQTDVLLAIQPIHLNNIVHQRKNHEYRNYRLCDGVQRLWLYETRGTKQDKGCAAITHIATIPSDIRHTPGNVPDVPFGIDNAEFNSSPEQSGFGYPIVELYQLVEPITLEEMKTAWGVAAPMGWRYVKMDMWENRWGVDENREGKVTRVF</sequence>
<protein>
    <submittedName>
        <fullName evidence="2">Uncharacterized protein</fullName>
    </submittedName>
</protein>
<accession>A0ABR1HSL9</accession>
<evidence type="ECO:0000313" key="2">
    <source>
        <dbReference type="EMBL" id="KAK7424026.1"/>
    </source>
</evidence>
<evidence type="ECO:0000313" key="3">
    <source>
        <dbReference type="Proteomes" id="UP001498476"/>
    </source>
</evidence>